<feature type="domain" description="VWFA" evidence="2">
    <location>
        <begin position="34"/>
        <end position="218"/>
    </location>
</feature>
<comment type="caution">
    <text evidence="3">The sequence shown here is derived from an EMBL/GenBank/DDBJ whole genome shotgun (WGS) entry which is preliminary data.</text>
</comment>
<dbReference type="Gene3D" id="3.40.50.410">
    <property type="entry name" value="von Willebrand factor, type A domain"/>
    <property type="match status" value="1"/>
</dbReference>
<keyword evidence="1" id="KW-0732">Signal</keyword>
<evidence type="ECO:0000256" key="1">
    <source>
        <dbReference type="SAM" id="SignalP"/>
    </source>
</evidence>
<reference evidence="3 4" key="1">
    <citation type="submission" date="2018-11" db="EMBL/GenBank/DDBJ databases">
        <title>Parancylomarina longa gen. nov., sp. nov., isolated from sediments of southern Okinawa.</title>
        <authorList>
            <person name="Fu T."/>
        </authorList>
    </citation>
    <scope>NUCLEOTIDE SEQUENCE [LARGE SCALE GENOMIC DNA]</scope>
    <source>
        <strain evidence="3 4">T3-2 S1-C</strain>
    </source>
</reference>
<dbReference type="EMBL" id="RJJX01000026">
    <property type="protein sequence ID" value="RUT73173.1"/>
    <property type="molecule type" value="Genomic_DNA"/>
</dbReference>
<evidence type="ECO:0000313" key="4">
    <source>
        <dbReference type="Proteomes" id="UP000282985"/>
    </source>
</evidence>
<keyword evidence="4" id="KW-1185">Reference proteome</keyword>
<dbReference type="InterPro" id="IPR002035">
    <property type="entry name" value="VWF_A"/>
</dbReference>
<dbReference type="InterPro" id="IPR036465">
    <property type="entry name" value="vWFA_dom_sf"/>
</dbReference>
<sequence length="458" mass="51736">MKPYLKLFATILLCILISDSIFAQNSKLGKEKTHILFIFDASQSMNGYWQKSKKIDIARKFLIQMIDSLEKENNVDMALRVYGHQSVVPPQDCNDTKLEVPFQINNAGKIRQTLRFLIPKGTTPIAHSLEMAANDFPAYNPTSRNIIILITDGVEACDGDPCKVSLELQKAGVILKPFIIGIGLDVNFKQSFECIGNYLEVDKEEKFGGTLEYVISQVLNKTSAQINLIDANGSPTETDVPMTFYNAISGKVRYQFIHTMNVKGNPDTLYLDPLLTYNLTVHTKPEIHKNNIKIETGKHNTFGIDAAQGMLQIVSERTTLYKNLNILIKKNREIINIQMPNNKVKYLTGQYDLEILTLPRITIPNVEISQSKTTVIQIPQPGLATIFKPTVGPCSIFVQRNNKLVWIYDIDEKKLRQTLTLQPGTYHIIFRNKNAYLSQSSRKKSFIITSGKSIPIHL</sequence>
<name>A0A434AFM1_9BACT</name>
<feature type="signal peptide" evidence="1">
    <location>
        <begin position="1"/>
        <end position="23"/>
    </location>
</feature>
<dbReference type="CDD" id="cd00198">
    <property type="entry name" value="vWFA"/>
    <property type="match status" value="1"/>
</dbReference>
<accession>A0A434AFM1</accession>
<evidence type="ECO:0000313" key="3">
    <source>
        <dbReference type="EMBL" id="RUT73173.1"/>
    </source>
</evidence>
<dbReference type="PROSITE" id="PS50234">
    <property type="entry name" value="VWFA"/>
    <property type="match status" value="1"/>
</dbReference>
<organism evidence="3 4">
    <name type="scientific">Ancylomarina longa</name>
    <dbReference type="NCBI Taxonomy" id="2487017"/>
    <lineage>
        <taxon>Bacteria</taxon>
        <taxon>Pseudomonadati</taxon>
        <taxon>Bacteroidota</taxon>
        <taxon>Bacteroidia</taxon>
        <taxon>Marinilabiliales</taxon>
        <taxon>Marinifilaceae</taxon>
        <taxon>Ancylomarina</taxon>
    </lineage>
</organism>
<dbReference type="OrthoDB" id="5348860at2"/>
<evidence type="ECO:0000259" key="2">
    <source>
        <dbReference type="PROSITE" id="PS50234"/>
    </source>
</evidence>
<dbReference type="Proteomes" id="UP000282985">
    <property type="component" value="Unassembled WGS sequence"/>
</dbReference>
<dbReference type="SMART" id="SM00327">
    <property type="entry name" value="VWA"/>
    <property type="match status" value="1"/>
</dbReference>
<gene>
    <name evidence="3" type="ORF">DLK05_14450</name>
</gene>
<dbReference type="AlphaFoldDB" id="A0A434AFM1"/>
<dbReference type="SUPFAM" id="SSF53300">
    <property type="entry name" value="vWA-like"/>
    <property type="match status" value="1"/>
</dbReference>
<proteinExistence type="predicted"/>
<feature type="chain" id="PRO_5018970872" evidence="1">
    <location>
        <begin position="24"/>
        <end position="458"/>
    </location>
</feature>
<dbReference type="Pfam" id="PF00092">
    <property type="entry name" value="VWA"/>
    <property type="match status" value="1"/>
</dbReference>
<protein>
    <submittedName>
        <fullName evidence="3">VWA domain-containing protein</fullName>
    </submittedName>
</protein>
<dbReference type="RefSeq" id="WP_127344679.1">
    <property type="nucleotide sequence ID" value="NZ_RJJX01000026.1"/>
</dbReference>